<dbReference type="RefSeq" id="XP_065651801.1">
    <property type="nucleotide sequence ID" value="XM_065795729.1"/>
</dbReference>
<feature type="domain" description="Peptidase C1A papain C-terminal" evidence="8">
    <location>
        <begin position="78"/>
        <end position="327"/>
    </location>
</feature>
<evidence type="ECO:0000259" key="8">
    <source>
        <dbReference type="SMART" id="SM00645"/>
    </source>
</evidence>
<dbReference type="Proteomes" id="UP001652625">
    <property type="component" value="Chromosome 04"/>
</dbReference>
<dbReference type="InterPro" id="IPR000668">
    <property type="entry name" value="Peptidase_C1A_C"/>
</dbReference>
<dbReference type="PROSITE" id="PS00640">
    <property type="entry name" value="THIOL_PROTEASE_ASN"/>
    <property type="match status" value="1"/>
</dbReference>
<keyword evidence="4" id="KW-0378">Hydrolase</keyword>
<sequence length="330" mass="36330">MKLIIFGVLISMVFTKPTNNVFQSYIHTINNMKTTWEAGENFGPHITSGYIRNLCGALKTPASKKLPIKDLSKEVHDLPVEFDARKEWGSICPSLLEVRDQGECGSCWAFGAAEAMTDRICIATKGKNQVRISTEDLLTCCGSCGFGCNGGYPQSAWEYFKSDGIVTGGPYNSHKGCQPYAIPACDHHVPHSKNPCNGSLPTPKCEKVCEKGYNITYKKDKHYGVSSYSINNDQNEIMREIMTNGPVEAAFTVFADFPNYKSGVYQHVSGEELGGHAIKILGWGVENDTPYWLVANSWNPSWGDNGFFKILRGSDECGIEDEVVAGLPKV</sequence>
<dbReference type="InterPro" id="IPR013128">
    <property type="entry name" value="Peptidase_C1A"/>
</dbReference>
<evidence type="ECO:0000256" key="2">
    <source>
        <dbReference type="ARBA" id="ARBA00022670"/>
    </source>
</evidence>
<name>A0ABM4BRM4_HYDVU</name>
<evidence type="ECO:0000256" key="7">
    <source>
        <dbReference type="SAM" id="SignalP"/>
    </source>
</evidence>
<dbReference type="PRINTS" id="PR00705">
    <property type="entry name" value="PAPAIN"/>
</dbReference>
<proteinExistence type="inferred from homology"/>
<dbReference type="Pfam" id="PF08127">
    <property type="entry name" value="Propeptide_C1"/>
    <property type="match status" value="1"/>
</dbReference>
<dbReference type="SUPFAM" id="SSF54001">
    <property type="entry name" value="Cysteine proteinases"/>
    <property type="match status" value="1"/>
</dbReference>
<comment type="similarity">
    <text evidence="1">Belongs to the peptidase C1 family.</text>
</comment>
<keyword evidence="6" id="KW-1015">Disulfide bond</keyword>
<dbReference type="CDD" id="cd02620">
    <property type="entry name" value="Peptidase_C1A_CathepsinB"/>
    <property type="match status" value="1"/>
</dbReference>
<keyword evidence="5" id="KW-0788">Thiol protease</keyword>
<gene>
    <name evidence="10" type="primary">LOC100197952</name>
</gene>
<dbReference type="InterPro" id="IPR038765">
    <property type="entry name" value="Papain-like_cys_pep_sf"/>
</dbReference>
<feature type="signal peptide" evidence="7">
    <location>
        <begin position="1"/>
        <end position="15"/>
    </location>
</feature>
<keyword evidence="9" id="KW-1185">Reference proteome</keyword>
<dbReference type="PROSITE" id="PS00139">
    <property type="entry name" value="THIOL_PROTEASE_CYS"/>
    <property type="match status" value="1"/>
</dbReference>
<dbReference type="Gene3D" id="3.90.70.10">
    <property type="entry name" value="Cysteine proteinases"/>
    <property type="match status" value="1"/>
</dbReference>
<dbReference type="SMART" id="SM00645">
    <property type="entry name" value="Pept_C1"/>
    <property type="match status" value="1"/>
</dbReference>
<dbReference type="PANTHER" id="PTHR12411">
    <property type="entry name" value="CYSTEINE PROTEASE FAMILY C1-RELATED"/>
    <property type="match status" value="1"/>
</dbReference>
<evidence type="ECO:0000256" key="1">
    <source>
        <dbReference type="ARBA" id="ARBA00008455"/>
    </source>
</evidence>
<evidence type="ECO:0000256" key="6">
    <source>
        <dbReference type="ARBA" id="ARBA00023157"/>
    </source>
</evidence>
<protein>
    <submittedName>
        <fullName evidence="10">Cathepsin B isoform X2</fullName>
    </submittedName>
</protein>
<evidence type="ECO:0000313" key="9">
    <source>
        <dbReference type="Proteomes" id="UP001652625"/>
    </source>
</evidence>
<organism evidence="9 10">
    <name type="scientific">Hydra vulgaris</name>
    <name type="common">Hydra</name>
    <name type="synonym">Hydra attenuata</name>
    <dbReference type="NCBI Taxonomy" id="6087"/>
    <lineage>
        <taxon>Eukaryota</taxon>
        <taxon>Metazoa</taxon>
        <taxon>Cnidaria</taxon>
        <taxon>Hydrozoa</taxon>
        <taxon>Hydroidolina</taxon>
        <taxon>Anthoathecata</taxon>
        <taxon>Aplanulata</taxon>
        <taxon>Hydridae</taxon>
        <taxon>Hydra</taxon>
    </lineage>
</organism>
<accession>A0ABM4BRM4</accession>
<dbReference type="InterPro" id="IPR025660">
    <property type="entry name" value="Pept_his_AS"/>
</dbReference>
<reference evidence="10" key="1">
    <citation type="submission" date="2025-08" db="UniProtKB">
        <authorList>
            <consortium name="RefSeq"/>
        </authorList>
    </citation>
    <scope>IDENTIFICATION</scope>
</reference>
<dbReference type="InterPro" id="IPR025661">
    <property type="entry name" value="Pept_asp_AS"/>
</dbReference>
<evidence type="ECO:0000256" key="4">
    <source>
        <dbReference type="ARBA" id="ARBA00022801"/>
    </source>
</evidence>
<evidence type="ECO:0000256" key="3">
    <source>
        <dbReference type="ARBA" id="ARBA00022729"/>
    </source>
</evidence>
<dbReference type="InterPro" id="IPR012599">
    <property type="entry name" value="Propeptide_C1A"/>
</dbReference>
<dbReference type="GeneID" id="100197952"/>
<dbReference type="InterPro" id="IPR000169">
    <property type="entry name" value="Pept_cys_AS"/>
</dbReference>
<feature type="chain" id="PRO_5047002397" evidence="7">
    <location>
        <begin position="16"/>
        <end position="330"/>
    </location>
</feature>
<dbReference type="PROSITE" id="PS00639">
    <property type="entry name" value="THIOL_PROTEASE_HIS"/>
    <property type="match status" value="1"/>
</dbReference>
<keyword evidence="2" id="KW-0645">Protease</keyword>
<evidence type="ECO:0000256" key="5">
    <source>
        <dbReference type="ARBA" id="ARBA00022807"/>
    </source>
</evidence>
<evidence type="ECO:0000313" key="10">
    <source>
        <dbReference type="RefSeq" id="XP_065651801.1"/>
    </source>
</evidence>
<dbReference type="Pfam" id="PF00112">
    <property type="entry name" value="Peptidase_C1"/>
    <property type="match status" value="1"/>
</dbReference>
<keyword evidence="3 7" id="KW-0732">Signal</keyword>